<dbReference type="GeneID" id="93580146"/>
<evidence type="ECO:0000313" key="2">
    <source>
        <dbReference type="EMBL" id="OJJ70252.1"/>
    </source>
</evidence>
<dbReference type="PANTHER" id="PTHR33112:SF1">
    <property type="entry name" value="HETEROKARYON INCOMPATIBILITY DOMAIN-CONTAINING PROTEIN"/>
    <property type="match status" value="1"/>
</dbReference>
<sequence>MSAKRIHWPTVYQWLGNCDFGTMDHTVSCHKDTPPSILSQFRVIDTENQCVVLAPPFCEYAALSYVWGDTKGSTQALVSNIASLEKRGSLSETKVSLSAVIRDAMTVCRHLGVRYLWVDQLCILQDEDMAKKALHLNAMGEIYGNSYVTLVDLAGTNANHGLSGVGARQRVSRRSGRTQGLYLLGGCEPYDSILRRSKWMTRGWTFQESTLSPRLLLFSETMLTYECSGRNFVTDDERGNVAFSSKVKIPLGSYQDIVRLYTKRTLSFESDILQAFAGILHAACGSDHYFGLPLGTFTQSLSWYTDNGKYYPRKETNQETEIFPSWSWSSTTSSIRFDMKDLRTITVPMALSAIPAPENKTQPFKVISDTSALGRAEVPPIAYPFYLSSALVLIQAWREGCFAETIPMELDNAELTWKQYLTIIRDKQSSLAKLCNAARGIDPQTFMVRDFHSKFPAHLQCKCEPGCVMVYTQSLRLRIVPATEGYGEPNLQDQQGRIIAWLLPHTANWNSITNTLTSGRTSQLDVIALSFETYPVGFEHHETYKSWQGYSGQEDLTWYDSSGKALRFAEKPRIQLMVAKTKNGISKRVALAETWLRVWIYAKPQFQTFILA</sequence>
<protein>
    <recommendedName>
        <fullName evidence="1">Heterokaryon incompatibility domain-containing protein</fullName>
    </recommendedName>
</protein>
<evidence type="ECO:0000313" key="3">
    <source>
        <dbReference type="Proteomes" id="UP000184499"/>
    </source>
</evidence>
<dbReference type="OMA" id="TWLRVWI"/>
<dbReference type="VEuPathDB" id="FungiDB:ASPBRDRAFT_56951"/>
<dbReference type="EMBL" id="KV878687">
    <property type="protein sequence ID" value="OJJ70252.1"/>
    <property type="molecule type" value="Genomic_DNA"/>
</dbReference>
<dbReference type="OrthoDB" id="405906at2759"/>
<reference evidence="3" key="1">
    <citation type="journal article" date="2017" name="Genome Biol.">
        <title>Comparative genomics reveals high biological diversity and specific adaptations in the industrially and medically important fungal genus Aspergillus.</title>
        <authorList>
            <person name="de Vries R.P."/>
            <person name="Riley R."/>
            <person name="Wiebenga A."/>
            <person name="Aguilar-Osorio G."/>
            <person name="Amillis S."/>
            <person name="Uchima C.A."/>
            <person name="Anderluh G."/>
            <person name="Asadollahi M."/>
            <person name="Askin M."/>
            <person name="Barry K."/>
            <person name="Battaglia E."/>
            <person name="Bayram O."/>
            <person name="Benocci T."/>
            <person name="Braus-Stromeyer S.A."/>
            <person name="Caldana C."/>
            <person name="Canovas D."/>
            <person name="Cerqueira G.C."/>
            <person name="Chen F."/>
            <person name="Chen W."/>
            <person name="Choi C."/>
            <person name="Clum A."/>
            <person name="Dos Santos R.A."/>
            <person name="Damasio A.R."/>
            <person name="Diallinas G."/>
            <person name="Emri T."/>
            <person name="Fekete E."/>
            <person name="Flipphi M."/>
            <person name="Freyberg S."/>
            <person name="Gallo A."/>
            <person name="Gournas C."/>
            <person name="Habgood R."/>
            <person name="Hainaut M."/>
            <person name="Harispe M.L."/>
            <person name="Henrissat B."/>
            <person name="Hilden K.S."/>
            <person name="Hope R."/>
            <person name="Hossain A."/>
            <person name="Karabika E."/>
            <person name="Karaffa L."/>
            <person name="Karanyi Z."/>
            <person name="Krasevec N."/>
            <person name="Kuo A."/>
            <person name="Kusch H."/>
            <person name="LaButti K."/>
            <person name="Lagendijk E.L."/>
            <person name="Lapidus A."/>
            <person name="Levasseur A."/>
            <person name="Lindquist E."/>
            <person name="Lipzen A."/>
            <person name="Logrieco A.F."/>
            <person name="MacCabe A."/>
            <person name="Maekelae M.R."/>
            <person name="Malavazi I."/>
            <person name="Melin P."/>
            <person name="Meyer V."/>
            <person name="Mielnichuk N."/>
            <person name="Miskei M."/>
            <person name="Molnar A.P."/>
            <person name="Mule G."/>
            <person name="Ngan C.Y."/>
            <person name="Orejas M."/>
            <person name="Orosz E."/>
            <person name="Ouedraogo J.P."/>
            <person name="Overkamp K.M."/>
            <person name="Park H.-S."/>
            <person name="Perrone G."/>
            <person name="Piumi F."/>
            <person name="Punt P.J."/>
            <person name="Ram A.F."/>
            <person name="Ramon A."/>
            <person name="Rauscher S."/>
            <person name="Record E."/>
            <person name="Riano-Pachon D.M."/>
            <person name="Robert V."/>
            <person name="Roehrig J."/>
            <person name="Ruller R."/>
            <person name="Salamov A."/>
            <person name="Salih N.S."/>
            <person name="Samson R.A."/>
            <person name="Sandor E."/>
            <person name="Sanguinetti M."/>
            <person name="Schuetze T."/>
            <person name="Sepcic K."/>
            <person name="Shelest E."/>
            <person name="Sherlock G."/>
            <person name="Sophianopoulou V."/>
            <person name="Squina F.M."/>
            <person name="Sun H."/>
            <person name="Susca A."/>
            <person name="Todd R.B."/>
            <person name="Tsang A."/>
            <person name="Unkles S.E."/>
            <person name="van de Wiele N."/>
            <person name="van Rossen-Uffink D."/>
            <person name="Oliveira J.V."/>
            <person name="Vesth T.C."/>
            <person name="Visser J."/>
            <person name="Yu J.-H."/>
            <person name="Zhou M."/>
            <person name="Andersen M.R."/>
            <person name="Archer D.B."/>
            <person name="Baker S.E."/>
            <person name="Benoit I."/>
            <person name="Brakhage A.A."/>
            <person name="Braus G.H."/>
            <person name="Fischer R."/>
            <person name="Frisvad J.C."/>
            <person name="Goldman G.H."/>
            <person name="Houbraken J."/>
            <person name="Oakley B."/>
            <person name="Pocsi I."/>
            <person name="Scazzocchio C."/>
            <person name="Seiboth B."/>
            <person name="vanKuyk P.A."/>
            <person name="Wortman J."/>
            <person name="Dyer P.S."/>
            <person name="Grigoriev I.V."/>
        </authorList>
    </citation>
    <scope>NUCLEOTIDE SEQUENCE [LARGE SCALE GENOMIC DNA]</scope>
    <source>
        <strain evidence="3">CBS 101740 / IMI 381727 / IBT 21946</strain>
    </source>
</reference>
<dbReference type="InterPro" id="IPR010730">
    <property type="entry name" value="HET"/>
</dbReference>
<dbReference type="RefSeq" id="XP_067477500.1">
    <property type="nucleotide sequence ID" value="XM_067627658.1"/>
</dbReference>
<dbReference type="Proteomes" id="UP000184499">
    <property type="component" value="Unassembled WGS sequence"/>
</dbReference>
<dbReference type="Pfam" id="PF06985">
    <property type="entry name" value="HET"/>
    <property type="match status" value="1"/>
</dbReference>
<organism evidence="2 3">
    <name type="scientific">Aspergillus brasiliensis (strain CBS 101740 / IMI 381727 / IBT 21946)</name>
    <dbReference type="NCBI Taxonomy" id="767769"/>
    <lineage>
        <taxon>Eukaryota</taxon>
        <taxon>Fungi</taxon>
        <taxon>Dikarya</taxon>
        <taxon>Ascomycota</taxon>
        <taxon>Pezizomycotina</taxon>
        <taxon>Eurotiomycetes</taxon>
        <taxon>Eurotiomycetidae</taxon>
        <taxon>Eurotiales</taxon>
        <taxon>Aspergillaceae</taxon>
        <taxon>Aspergillus</taxon>
        <taxon>Aspergillus subgen. Circumdati</taxon>
    </lineage>
</organism>
<evidence type="ECO:0000259" key="1">
    <source>
        <dbReference type="Pfam" id="PF06985"/>
    </source>
</evidence>
<accession>A0A1L9UF16</accession>
<gene>
    <name evidence="2" type="ORF">ASPBRDRAFT_56951</name>
</gene>
<dbReference type="STRING" id="767769.A0A1L9UF16"/>
<dbReference type="AlphaFoldDB" id="A0A1L9UF16"/>
<keyword evidence="3" id="KW-1185">Reference proteome</keyword>
<proteinExistence type="predicted"/>
<feature type="domain" description="Heterokaryon incompatibility" evidence="1">
    <location>
        <begin position="60"/>
        <end position="208"/>
    </location>
</feature>
<dbReference type="PANTHER" id="PTHR33112">
    <property type="entry name" value="DOMAIN PROTEIN, PUTATIVE-RELATED"/>
    <property type="match status" value="1"/>
</dbReference>
<name>A0A1L9UF16_ASPBC</name>